<comment type="similarity">
    <text evidence="3">In the N-terminal section; belongs to the FlgJ family.</text>
</comment>
<name>A0A3B1BDK2_9ZZZZ</name>
<evidence type="ECO:0000259" key="11">
    <source>
        <dbReference type="SMART" id="SM00047"/>
    </source>
</evidence>
<evidence type="ECO:0000256" key="8">
    <source>
        <dbReference type="ARBA" id="ARBA00023295"/>
    </source>
</evidence>
<gene>
    <name evidence="12" type="ORF">MNBD_GAMMA19-1250</name>
</gene>
<dbReference type="AlphaFoldDB" id="A0A3B1BDK2"/>
<evidence type="ECO:0000256" key="10">
    <source>
        <dbReference type="ARBA" id="ARBA00030835"/>
    </source>
</evidence>
<keyword evidence="12" id="KW-0966">Cell projection</keyword>
<evidence type="ECO:0000256" key="3">
    <source>
        <dbReference type="ARBA" id="ARBA00006880"/>
    </source>
</evidence>
<keyword evidence="12" id="KW-0282">Flagellum</keyword>
<evidence type="ECO:0000256" key="4">
    <source>
        <dbReference type="ARBA" id="ARBA00007974"/>
    </source>
</evidence>
<evidence type="ECO:0000256" key="9">
    <source>
        <dbReference type="ARBA" id="ARBA00023316"/>
    </source>
</evidence>
<dbReference type="SMART" id="SM00047">
    <property type="entry name" value="LYZ2"/>
    <property type="match status" value="1"/>
</dbReference>
<keyword evidence="9" id="KW-0961">Cell wall biogenesis/degradation</keyword>
<dbReference type="GO" id="GO:0071973">
    <property type="term" value="P:bacterial-type flagellum-dependent cell motility"/>
    <property type="evidence" value="ECO:0007669"/>
    <property type="project" value="TreeGrafter"/>
</dbReference>
<dbReference type="PRINTS" id="PR01002">
    <property type="entry name" value="FLGFLGJ"/>
</dbReference>
<dbReference type="GO" id="GO:0042597">
    <property type="term" value="C:periplasmic space"/>
    <property type="evidence" value="ECO:0007669"/>
    <property type="project" value="UniProtKB-SubCell"/>
</dbReference>
<keyword evidence="6" id="KW-0574">Periplasm</keyword>
<sequence>MTIPLQTAPVYTDIQALNKLKYASDENSPETLRLVAEQFEAIFLQMMLKSAHGESNEDDLFNDQQTEFYQDWHDKQLAINLAAGQGIGIADMLVKQLQMSGASEQKTEKAESNKQSFSVDHIIRQAPAAVMPLSAQEVSAPVVSLPAVSLPTASMNTPQEFVQQLWSHAKAASEKLGVAPEVILAQAALETGWGKKVNQHASGESSYNLFNIKADGRWQGESVSVGTLEFREGVAVRETAKFRAYASYEESFADFVNFIKTSPRYQPALAVADDARSFTRELSAAGYATDPEYANKIMRIATGEPLQKALELIKI</sequence>
<comment type="subcellular location">
    <subcellularLocation>
        <location evidence="2">Periplasm</location>
    </subcellularLocation>
</comment>
<dbReference type="NCBIfam" id="TIGR02541">
    <property type="entry name" value="flagell_FlgJ"/>
    <property type="match status" value="1"/>
</dbReference>
<dbReference type="InterPro" id="IPR013377">
    <property type="entry name" value="FlgJ"/>
</dbReference>
<dbReference type="InterPro" id="IPR002901">
    <property type="entry name" value="MGlyc_endo_b_GlcNAc-like_dom"/>
</dbReference>
<protein>
    <recommendedName>
        <fullName evidence="5">Peptidoglycan hydrolase FlgJ</fullName>
    </recommendedName>
    <alternativeName>
        <fullName evidence="10">Muramidase FlgJ</fullName>
    </alternativeName>
</protein>
<keyword evidence="12" id="KW-0969">Cilium</keyword>
<evidence type="ECO:0000256" key="2">
    <source>
        <dbReference type="ARBA" id="ARBA00004418"/>
    </source>
</evidence>
<dbReference type="SUPFAM" id="SSF53955">
    <property type="entry name" value="Lysozyme-like"/>
    <property type="match status" value="1"/>
</dbReference>
<dbReference type="EMBL" id="UOFV01000469">
    <property type="protein sequence ID" value="VAX04405.1"/>
    <property type="molecule type" value="Genomic_DNA"/>
</dbReference>
<dbReference type="GO" id="GO:0004040">
    <property type="term" value="F:amidase activity"/>
    <property type="evidence" value="ECO:0007669"/>
    <property type="project" value="InterPro"/>
</dbReference>
<comment type="function">
    <text evidence="1">Flagellum-specific muramidase which hydrolyzes the peptidoglycan layer to assemble the rod structure in the periplasmic space.</text>
</comment>
<keyword evidence="7 12" id="KW-0378">Hydrolase</keyword>
<dbReference type="Gene3D" id="2.10.70.40">
    <property type="entry name" value="peptidoglycan hydrolase"/>
    <property type="match status" value="1"/>
</dbReference>
<evidence type="ECO:0000256" key="6">
    <source>
        <dbReference type="ARBA" id="ARBA00022764"/>
    </source>
</evidence>
<dbReference type="Pfam" id="PF01832">
    <property type="entry name" value="Glucosaminidase"/>
    <property type="match status" value="1"/>
</dbReference>
<proteinExistence type="inferred from homology"/>
<dbReference type="GO" id="GO:0016798">
    <property type="term" value="F:hydrolase activity, acting on glycosyl bonds"/>
    <property type="evidence" value="ECO:0007669"/>
    <property type="project" value="UniProtKB-KW"/>
</dbReference>
<dbReference type="Pfam" id="PF10135">
    <property type="entry name" value="Rod-binding"/>
    <property type="match status" value="1"/>
</dbReference>
<dbReference type="GO" id="GO:0071555">
    <property type="term" value="P:cell wall organization"/>
    <property type="evidence" value="ECO:0007669"/>
    <property type="project" value="UniProtKB-KW"/>
</dbReference>
<comment type="similarity">
    <text evidence="4">In the C-terminal section; belongs to the glycosyl hydrolase 73 family.</text>
</comment>
<reference evidence="12" key="1">
    <citation type="submission" date="2018-06" db="EMBL/GenBank/DDBJ databases">
        <authorList>
            <person name="Zhirakovskaya E."/>
        </authorList>
    </citation>
    <scope>NUCLEOTIDE SEQUENCE</scope>
</reference>
<dbReference type="GO" id="GO:0044780">
    <property type="term" value="P:bacterial-type flagellum assembly"/>
    <property type="evidence" value="ECO:0007669"/>
    <property type="project" value="InterPro"/>
</dbReference>
<evidence type="ECO:0000256" key="1">
    <source>
        <dbReference type="ARBA" id="ARBA00002954"/>
    </source>
</evidence>
<dbReference type="Gene3D" id="1.10.530.10">
    <property type="match status" value="1"/>
</dbReference>
<dbReference type="InterPro" id="IPR019301">
    <property type="entry name" value="Flagellar_prot_FlgJ_N"/>
</dbReference>
<evidence type="ECO:0000313" key="12">
    <source>
        <dbReference type="EMBL" id="VAX04405.1"/>
    </source>
</evidence>
<feature type="domain" description="Mannosyl-glycoprotein endo-beta-N-acetylglucosamidase-like" evidence="11">
    <location>
        <begin position="150"/>
        <end position="314"/>
    </location>
</feature>
<keyword evidence="8" id="KW-0326">Glycosidase</keyword>
<organism evidence="12">
    <name type="scientific">hydrothermal vent metagenome</name>
    <dbReference type="NCBI Taxonomy" id="652676"/>
    <lineage>
        <taxon>unclassified sequences</taxon>
        <taxon>metagenomes</taxon>
        <taxon>ecological metagenomes</taxon>
    </lineage>
</organism>
<dbReference type="PANTHER" id="PTHR33308">
    <property type="entry name" value="PEPTIDOGLYCAN HYDROLASE FLGJ"/>
    <property type="match status" value="1"/>
</dbReference>
<dbReference type="InterPro" id="IPR051056">
    <property type="entry name" value="Glycosyl_Hydrolase_73"/>
</dbReference>
<dbReference type="InterPro" id="IPR023346">
    <property type="entry name" value="Lysozyme-like_dom_sf"/>
</dbReference>
<accession>A0A3B1BDK2</accession>
<dbReference type="PANTHER" id="PTHR33308:SF9">
    <property type="entry name" value="PEPTIDOGLYCAN HYDROLASE FLGJ"/>
    <property type="match status" value="1"/>
</dbReference>
<evidence type="ECO:0000256" key="5">
    <source>
        <dbReference type="ARBA" id="ARBA00013433"/>
    </source>
</evidence>
<evidence type="ECO:0000256" key="7">
    <source>
        <dbReference type="ARBA" id="ARBA00022801"/>
    </source>
</evidence>